<evidence type="ECO:0000256" key="1">
    <source>
        <dbReference type="SAM" id="MobiDB-lite"/>
    </source>
</evidence>
<name>K2SJI1_MACPH</name>
<sequence>MATVTVTAPSNGHVAKNSLTVTDNRTGEAFEFPITHNAVNASDFKKIRAPEDPENIADQNEQGLRIFDPGYGNTCVSESKLTFIDGLKGIVQYRGYDISDLVQAKKGFLDTAHLLWFGTLPSPAEKQQLQDKLNAVPLIDDNVFNVIRSMPPLLHRELPPHDGPRGAGHRPPEPGLRRQVRAALAAHRRPRDDVLDGRDAAHRVVAAGRAVLPGLGHLGAVRAAARRRDRGGVQAHPRARVRRRHPGQDRARQGGQGAPVRVRAPGVPRAGPAVQAHQGGAGGADGGDRGRPAAEGGVRAGSRGVDGRVFREQAAEPERGLVRWTGVQRDVSTVFR</sequence>
<protein>
    <submittedName>
        <fullName evidence="2">Citrate synthase-like protein</fullName>
    </submittedName>
</protein>
<dbReference type="Gene3D" id="1.10.580.10">
    <property type="entry name" value="Citrate Synthase, domain 1"/>
    <property type="match status" value="1"/>
</dbReference>
<dbReference type="PANTHER" id="PTHR42871:SF1">
    <property type="entry name" value="CITRATE SYNTHASE"/>
    <property type="match status" value="1"/>
</dbReference>
<dbReference type="VEuPathDB" id="FungiDB:MPH_00112"/>
<dbReference type="OrthoDB" id="435022at2759"/>
<proteinExistence type="predicted"/>
<dbReference type="EMBL" id="AHHD01000007">
    <property type="protein sequence ID" value="EKG22539.1"/>
    <property type="molecule type" value="Genomic_DNA"/>
</dbReference>
<dbReference type="HOGENOM" id="CLU_826594_0_0_1"/>
<dbReference type="SUPFAM" id="SSF48256">
    <property type="entry name" value="Citrate synthase"/>
    <property type="match status" value="1"/>
</dbReference>
<dbReference type="STRING" id="1126212.K2SJI1"/>
<dbReference type="Pfam" id="PF00285">
    <property type="entry name" value="Citrate_synt"/>
    <property type="match status" value="1"/>
</dbReference>
<evidence type="ECO:0000313" key="3">
    <source>
        <dbReference type="Proteomes" id="UP000007129"/>
    </source>
</evidence>
<gene>
    <name evidence="2" type="ORF">MPH_00112</name>
</gene>
<dbReference type="AlphaFoldDB" id="K2SJI1"/>
<dbReference type="InterPro" id="IPR016142">
    <property type="entry name" value="Citrate_synth-like_lrg_a-sub"/>
</dbReference>
<accession>K2SJI1</accession>
<dbReference type="Proteomes" id="UP000007129">
    <property type="component" value="Unassembled WGS sequence"/>
</dbReference>
<dbReference type="InterPro" id="IPR036969">
    <property type="entry name" value="Citrate_synthase_sf"/>
</dbReference>
<dbReference type="InParanoid" id="K2SJI1"/>
<evidence type="ECO:0000313" key="2">
    <source>
        <dbReference type="EMBL" id="EKG22539.1"/>
    </source>
</evidence>
<dbReference type="InterPro" id="IPR002020">
    <property type="entry name" value="Citrate_synthase"/>
</dbReference>
<feature type="region of interest" description="Disordered" evidence="1">
    <location>
        <begin position="223"/>
        <end position="302"/>
    </location>
</feature>
<dbReference type="GO" id="GO:0046912">
    <property type="term" value="F:acyltransferase activity, acyl groups converted into alkyl on transfer"/>
    <property type="evidence" value="ECO:0007669"/>
    <property type="project" value="InterPro"/>
</dbReference>
<dbReference type="eggNOG" id="KOG2617">
    <property type="taxonomic scope" value="Eukaryota"/>
</dbReference>
<dbReference type="PANTHER" id="PTHR42871">
    <property type="entry name" value="CITRATE SYNTHASE"/>
    <property type="match status" value="1"/>
</dbReference>
<reference evidence="2 3" key="1">
    <citation type="journal article" date="2012" name="BMC Genomics">
        <title>Tools to kill: Genome of one of the most destructive plant pathogenic fungi Macrophomina phaseolina.</title>
        <authorList>
            <person name="Islam M.S."/>
            <person name="Haque M.S."/>
            <person name="Islam M.M."/>
            <person name="Emdad E.M."/>
            <person name="Halim A."/>
            <person name="Hossen Q.M.M."/>
            <person name="Hossain M.Z."/>
            <person name="Ahmed B."/>
            <person name="Rahim S."/>
            <person name="Rahman M.S."/>
            <person name="Alam M.M."/>
            <person name="Hou S."/>
            <person name="Wan X."/>
            <person name="Saito J.A."/>
            <person name="Alam M."/>
        </authorList>
    </citation>
    <scope>NUCLEOTIDE SEQUENCE [LARGE SCALE GENOMIC DNA]</scope>
    <source>
        <strain evidence="2 3">MS6</strain>
    </source>
</reference>
<comment type="caution">
    <text evidence="2">The sequence shown here is derived from an EMBL/GenBank/DDBJ whole genome shotgun (WGS) entry which is preliminary data.</text>
</comment>
<organism evidence="2 3">
    <name type="scientific">Macrophomina phaseolina (strain MS6)</name>
    <name type="common">Charcoal rot fungus</name>
    <dbReference type="NCBI Taxonomy" id="1126212"/>
    <lineage>
        <taxon>Eukaryota</taxon>
        <taxon>Fungi</taxon>
        <taxon>Dikarya</taxon>
        <taxon>Ascomycota</taxon>
        <taxon>Pezizomycotina</taxon>
        <taxon>Dothideomycetes</taxon>
        <taxon>Dothideomycetes incertae sedis</taxon>
        <taxon>Botryosphaeriales</taxon>
        <taxon>Botryosphaeriaceae</taxon>
        <taxon>Macrophomina</taxon>
    </lineage>
</organism>